<reference evidence="2 3" key="1">
    <citation type="submission" date="2016-11" db="EMBL/GenBank/DDBJ databases">
        <title>Study of marine rhodopsin-containing bacteria.</title>
        <authorList>
            <person name="Yoshizawa S."/>
            <person name="Kumagai Y."/>
            <person name="Kogure K."/>
        </authorList>
    </citation>
    <scope>NUCLEOTIDE SEQUENCE [LARGE SCALE GENOMIC DNA]</scope>
    <source>
        <strain evidence="2 3">SG-29</strain>
    </source>
</reference>
<dbReference type="RefSeq" id="WP_094550244.1">
    <property type="nucleotide sequence ID" value="NZ_MQWB01000001.1"/>
</dbReference>
<accession>A0A259U2B8</accession>
<evidence type="ECO:0000256" key="1">
    <source>
        <dbReference type="SAM" id="SignalP"/>
    </source>
</evidence>
<name>A0A259U2B8_9BACT</name>
<protein>
    <recommendedName>
        <fullName evidence="4">Carboxypeptidase-like regulatory domain-containing protein</fullName>
    </recommendedName>
</protein>
<dbReference type="Pfam" id="PF18939">
    <property type="entry name" value="DUF5686"/>
    <property type="match status" value="1"/>
</dbReference>
<keyword evidence="3" id="KW-1185">Reference proteome</keyword>
<dbReference type="EMBL" id="MQWB01000001">
    <property type="protein sequence ID" value="OZC04122.1"/>
    <property type="molecule type" value="Genomic_DNA"/>
</dbReference>
<organism evidence="2 3">
    <name type="scientific">Rubricoccus marinus</name>
    <dbReference type="NCBI Taxonomy" id="716817"/>
    <lineage>
        <taxon>Bacteria</taxon>
        <taxon>Pseudomonadati</taxon>
        <taxon>Rhodothermota</taxon>
        <taxon>Rhodothermia</taxon>
        <taxon>Rhodothermales</taxon>
        <taxon>Rubricoccaceae</taxon>
        <taxon>Rubricoccus</taxon>
    </lineage>
</organism>
<dbReference type="AlphaFoldDB" id="A0A259U2B8"/>
<comment type="caution">
    <text evidence="2">The sequence shown here is derived from an EMBL/GenBank/DDBJ whole genome shotgun (WGS) entry which is preliminary data.</text>
</comment>
<feature type="signal peptide" evidence="1">
    <location>
        <begin position="1"/>
        <end position="25"/>
    </location>
</feature>
<dbReference type="Pfam" id="PF13620">
    <property type="entry name" value="CarboxypepD_reg"/>
    <property type="match status" value="1"/>
</dbReference>
<dbReference type="Proteomes" id="UP000216446">
    <property type="component" value="Unassembled WGS sequence"/>
</dbReference>
<dbReference type="OrthoDB" id="983143at2"/>
<evidence type="ECO:0000313" key="2">
    <source>
        <dbReference type="EMBL" id="OZC04122.1"/>
    </source>
</evidence>
<evidence type="ECO:0000313" key="3">
    <source>
        <dbReference type="Proteomes" id="UP000216446"/>
    </source>
</evidence>
<dbReference type="SUPFAM" id="SSF49464">
    <property type="entry name" value="Carboxypeptidase regulatory domain-like"/>
    <property type="match status" value="1"/>
</dbReference>
<gene>
    <name evidence="2" type="ORF">BSZ36_14705</name>
</gene>
<feature type="chain" id="PRO_5012537035" description="Carboxypeptidase-like regulatory domain-containing protein" evidence="1">
    <location>
        <begin position="26"/>
        <end position="810"/>
    </location>
</feature>
<evidence type="ECO:0008006" key="4">
    <source>
        <dbReference type="Google" id="ProtNLM"/>
    </source>
</evidence>
<dbReference type="InterPro" id="IPR008969">
    <property type="entry name" value="CarboxyPept-like_regulatory"/>
</dbReference>
<sequence>MPPFSLASRLAVLVLLASLGSASGAQTLLKGRVTDAETGESLPGANVALLDRDGAVIGGAATNLDGDFALRVDALPAPLAVRFIGYETARLTVTETPEAPLAVALVPSAATLGAITVTPGEDPAVALMRRVIARTRQQREAIGPYAVTAYGRTTILGSDGDVAGVSEAASDAYWSPEAGWREAVVAQRATSNLGSGSVPAVARGLVDLLTSDIRLSGHRLMGPTHRDALSVYRFTITGSTQIDGRRVTEVTLEPRRRTASAFVGTLLILEATADVLEADLRPGPAFLFPPPIQVSGARYRQQYVPVAADSSLWLPADLRSEIGIGFALDLLVSADPITIQSAVQLSGYRLGVAAPDSLLAGPLAQRAPQADSTRLAQEAAPLTDAEAEAYAAGDSLGSINEAWDFKGPLAGLLRRSIREGEQAAADSARAPFSFSFAPVVGANPGEGFRGGLRLGLRAGPLAVAPEATYRTADGGINLGADARLRLWRGEDVRIGLLADASKGVARRASPLTPEIYAGVNGRGGYYDRQRLAVGLGASHGDLGTVRTGNFIQVTASGEARVRFVAESAQTFNPGSADDGPLDSDLLGLGLDFQRLTTRSVQMQAGVGTLEAPLGLLPRQAIQVSAEAGEWVLNGTFWTAEAALDTRFATFARRRALAPALDVRLAAGASGGSVPLTRLLSVDGVLGEDAIAFSRFGVLRTRTGVPYEGDRYAAAFWEHSFRSIPFEILGLGGLAKRGYSVILHGAHARTWLDAEREADLGAFGYALSPSDGWHHEVGVSVSGILGLLRVDLTQRLDAPDTVVGFGLARLF</sequence>
<proteinExistence type="predicted"/>
<dbReference type="InterPro" id="IPR043741">
    <property type="entry name" value="DUF5686"/>
</dbReference>
<keyword evidence="1" id="KW-0732">Signal</keyword>
<dbReference type="InParanoid" id="A0A259U2B8"/>
<dbReference type="Gene3D" id="2.60.40.1120">
    <property type="entry name" value="Carboxypeptidase-like, regulatory domain"/>
    <property type="match status" value="1"/>
</dbReference>